<evidence type="ECO:0000313" key="4">
    <source>
        <dbReference type="EMBL" id="GIF22687.1"/>
    </source>
</evidence>
<comment type="caution">
    <text evidence="4">The sequence shown here is derived from an EMBL/GenBank/DDBJ whole genome shotgun (WGS) entry which is preliminary data.</text>
</comment>
<evidence type="ECO:0000256" key="3">
    <source>
        <dbReference type="SAM" id="SignalP"/>
    </source>
</evidence>
<accession>A0A919TW98</accession>
<gene>
    <name evidence="4" type="ORF">Ate02nite_54170</name>
</gene>
<organism evidence="4 5">
    <name type="scientific">Paractinoplanes tereljensis</name>
    <dbReference type="NCBI Taxonomy" id="571912"/>
    <lineage>
        <taxon>Bacteria</taxon>
        <taxon>Bacillati</taxon>
        <taxon>Actinomycetota</taxon>
        <taxon>Actinomycetes</taxon>
        <taxon>Micromonosporales</taxon>
        <taxon>Micromonosporaceae</taxon>
        <taxon>Paractinoplanes</taxon>
    </lineage>
</organism>
<protein>
    <recommendedName>
        <fullName evidence="6">DUF916 domain-containing protein</fullName>
    </recommendedName>
</protein>
<keyword evidence="2" id="KW-0472">Membrane</keyword>
<keyword evidence="3" id="KW-0732">Signal</keyword>
<evidence type="ECO:0008006" key="6">
    <source>
        <dbReference type="Google" id="ProtNLM"/>
    </source>
</evidence>
<keyword evidence="2" id="KW-0812">Transmembrane</keyword>
<feature type="chain" id="PRO_5037724742" description="DUF916 domain-containing protein" evidence="3">
    <location>
        <begin position="19"/>
        <end position="311"/>
    </location>
</feature>
<feature type="compositionally biased region" description="Polar residues" evidence="1">
    <location>
        <begin position="28"/>
        <end position="40"/>
    </location>
</feature>
<feature type="signal peptide" evidence="3">
    <location>
        <begin position="1"/>
        <end position="18"/>
    </location>
</feature>
<dbReference type="RefSeq" id="WP_203810339.1">
    <property type="nucleotide sequence ID" value="NZ_BOMY01000034.1"/>
</dbReference>
<evidence type="ECO:0000313" key="5">
    <source>
        <dbReference type="Proteomes" id="UP000623608"/>
    </source>
</evidence>
<proteinExistence type="predicted"/>
<reference evidence="4" key="1">
    <citation type="submission" date="2021-01" db="EMBL/GenBank/DDBJ databases">
        <title>Whole genome shotgun sequence of Actinoplanes tereljensis NBRC 105297.</title>
        <authorList>
            <person name="Komaki H."/>
            <person name="Tamura T."/>
        </authorList>
    </citation>
    <scope>NUCLEOTIDE SEQUENCE</scope>
    <source>
        <strain evidence="4">NBRC 105297</strain>
    </source>
</reference>
<sequence>MFATVLAVVAGTAVPAGAAPVVPHPTTSGSADFSVSTSAEPVSPGTDGVVRTQLTVANNGGHDLTVTLRSVSVHALDNGQAELTDDVDPVWSSGVTVTPSLKLAAHTYRSVPVAITVPSALLPDIYLLGFVAEAQPVRPADAVRIYHRIGALVTLQLAGARQRRLTVTVEHNGFITIGSTFDGAFDVTNVGEAAAMARTQVYLPRAGTLQTGDGMQLIPKGTHRHVEFSHRVRGFFLFSRPQAQVLYGNGTGTLQTVTADGDTLLVIPWLTLILLGIVAAVLTAYLIWLRRRARRPGRHRATHQAKPAWAG</sequence>
<evidence type="ECO:0000256" key="2">
    <source>
        <dbReference type="SAM" id="Phobius"/>
    </source>
</evidence>
<feature type="transmembrane region" description="Helical" evidence="2">
    <location>
        <begin position="266"/>
        <end position="288"/>
    </location>
</feature>
<dbReference type="Proteomes" id="UP000623608">
    <property type="component" value="Unassembled WGS sequence"/>
</dbReference>
<feature type="compositionally biased region" description="Low complexity" evidence="1">
    <location>
        <begin position="17"/>
        <end position="27"/>
    </location>
</feature>
<name>A0A919TW98_9ACTN</name>
<keyword evidence="2" id="KW-1133">Transmembrane helix</keyword>
<feature type="region of interest" description="Disordered" evidence="1">
    <location>
        <begin position="17"/>
        <end position="47"/>
    </location>
</feature>
<dbReference type="AlphaFoldDB" id="A0A919TW98"/>
<keyword evidence="5" id="KW-1185">Reference proteome</keyword>
<evidence type="ECO:0000256" key="1">
    <source>
        <dbReference type="SAM" id="MobiDB-lite"/>
    </source>
</evidence>
<dbReference type="EMBL" id="BOMY01000034">
    <property type="protein sequence ID" value="GIF22687.1"/>
    <property type="molecule type" value="Genomic_DNA"/>
</dbReference>